<sequence>MMNVGENRVQNGVPDCPESKNEENFLSIEFLDSSRYAEAGLRVLSDTRWTKISKIPPDFFAVREALLGFLSRYATGEALEKVDLLHQIA</sequence>
<name>A0A5N6PWS7_9ASTR</name>
<feature type="region of interest" description="Disordered" evidence="1">
    <location>
        <begin position="1"/>
        <end position="20"/>
    </location>
</feature>
<evidence type="ECO:0000313" key="2">
    <source>
        <dbReference type="EMBL" id="KAD7117356.1"/>
    </source>
</evidence>
<dbReference type="AlphaFoldDB" id="A0A5N6PWS7"/>
<gene>
    <name evidence="2" type="ORF">E3N88_04624</name>
</gene>
<evidence type="ECO:0000313" key="3">
    <source>
        <dbReference type="Proteomes" id="UP000326396"/>
    </source>
</evidence>
<comment type="caution">
    <text evidence="2">The sequence shown here is derived from an EMBL/GenBank/DDBJ whole genome shotgun (WGS) entry which is preliminary data.</text>
</comment>
<accession>A0A5N6PWS7</accession>
<proteinExistence type="predicted"/>
<dbReference type="EMBL" id="SZYD01000002">
    <property type="protein sequence ID" value="KAD7117356.1"/>
    <property type="molecule type" value="Genomic_DNA"/>
</dbReference>
<dbReference type="Proteomes" id="UP000326396">
    <property type="component" value="Linkage Group LG10"/>
</dbReference>
<keyword evidence="3" id="KW-1185">Reference proteome</keyword>
<evidence type="ECO:0000256" key="1">
    <source>
        <dbReference type="SAM" id="MobiDB-lite"/>
    </source>
</evidence>
<organism evidence="2 3">
    <name type="scientific">Mikania micrantha</name>
    <name type="common">bitter vine</name>
    <dbReference type="NCBI Taxonomy" id="192012"/>
    <lineage>
        <taxon>Eukaryota</taxon>
        <taxon>Viridiplantae</taxon>
        <taxon>Streptophyta</taxon>
        <taxon>Embryophyta</taxon>
        <taxon>Tracheophyta</taxon>
        <taxon>Spermatophyta</taxon>
        <taxon>Magnoliopsida</taxon>
        <taxon>eudicotyledons</taxon>
        <taxon>Gunneridae</taxon>
        <taxon>Pentapetalae</taxon>
        <taxon>asterids</taxon>
        <taxon>campanulids</taxon>
        <taxon>Asterales</taxon>
        <taxon>Asteraceae</taxon>
        <taxon>Asteroideae</taxon>
        <taxon>Heliantheae alliance</taxon>
        <taxon>Eupatorieae</taxon>
        <taxon>Mikania</taxon>
    </lineage>
</organism>
<reference evidence="2 3" key="1">
    <citation type="submission" date="2019-05" db="EMBL/GenBank/DDBJ databases">
        <title>Mikania micrantha, genome provides insights into the molecular mechanism of rapid growth.</title>
        <authorList>
            <person name="Liu B."/>
        </authorList>
    </citation>
    <scope>NUCLEOTIDE SEQUENCE [LARGE SCALE GENOMIC DNA]</scope>
    <source>
        <strain evidence="2">NLD-2019</strain>
        <tissue evidence="2">Leaf</tissue>
    </source>
</reference>
<protein>
    <submittedName>
        <fullName evidence="2">Uncharacterized protein</fullName>
    </submittedName>
</protein>